<organism evidence="2 3">
    <name type="scientific">Citrus sinensis</name>
    <name type="common">Sweet orange</name>
    <name type="synonym">Citrus aurantium var. sinensis</name>
    <dbReference type="NCBI Taxonomy" id="2711"/>
    <lineage>
        <taxon>Eukaryota</taxon>
        <taxon>Viridiplantae</taxon>
        <taxon>Streptophyta</taxon>
        <taxon>Embryophyta</taxon>
        <taxon>Tracheophyta</taxon>
        <taxon>Spermatophyta</taxon>
        <taxon>Magnoliopsida</taxon>
        <taxon>eudicotyledons</taxon>
        <taxon>Gunneridae</taxon>
        <taxon>Pentapetalae</taxon>
        <taxon>rosids</taxon>
        <taxon>malvids</taxon>
        <taxon>Sapindales</taxon>
        <taxon>Rutaceae</taxon>
        <taxon>Aurantioideae</taxon>
        <taxon>Citrus</taxon>
    </lineage>
</organism>
<evidence type="ECO:0000313" key="3">
    <source>
        <dbReference type="Proteomes" id="UP000027120"/>
    </source>
</evidence>
<sequence length="69" mass="7706">MNGRQGVQRSGAAGVQVHHQRQWSSEKFLESSSNGRWLQSAWLQHLQQSSATGTIPPLQVSIFEVLSLF</sequence>
<gene>
    <name evidence="2" type="ORF">CISIN_1g046420mg</name>
</gene>
<evidence type="ECO:0000313" key="2">
    <source>
        <dbReference type="EMBL" id="KDO37494.1"/>
    </source>
</evidence>
<protein>
    <submittedName>
        <fullName evidence="2">Uncharacterized protein</fullName>
    </submittedName>
</protein>
<accession>A0A067D3D7</accession>
<dbReference type="STRING" id="2711.A0A067D3D7"/>
<reference evidence="2 3" key="1">
    <citation type="submission" date="2014-04" db="EMBL/GenBank/DDBJ databases">
        <authorList>
            <consortium name="International Citrus Genome Consortium"/>
            <person name="Gmitter F."/>
            <person name="Chen C."/>
            <person name="Farmerie W."/>
            <person name="Harkins T."/>
            <person name="Desany B."/>
            <person name="Mohiuddin M."/>
            <person name="Kodira C."/>
            <person name="Borodovsky M."/>
            <person name="Lomsadze A."/>
            <person name="Burns P."/>
            <person name="Jenkins J."/>
            <person name="Prochnik S."/>
            <person name="Shu S."/>
            <person name="Chapman J."/>
            <person name="Pitluck S."/>
            <person name="Schmutz J."/>
            <person name="Rokhsar D."/>
        </authorList>
    </citation>
    <scope>NUCLEOTIDE SEQUENCE</scope>
</reference>
<name>A0A067D3D7_CITSI</name>
<feature type="region of interest" description="Disordered" evidence="1">
    <location>
        <begin position="1"/>
        <end position="22"/>
    </location>
</feature>
<keyword evidence="3" id="KW-1185">Reference proteome</keyword>
<evidence type="ECO:0000256" key="1">
    <source>
        <dbReference type="SAM" id="MobiDB-lite"/>
    </source>
</evidence>
<dbReference type="Proteomes" id="UP000027120">
    <property type="component" value="Unassembled WGS sequence"/>
</dbReference>
<dbReference type="EMBL" id="KK790498">
    <property type="protein sequence ID" value="KDO37494.1"/>
    <property type="molecule type" value="Genomic_DNA"/>
</dbReference>
<proteinExistence type="predicted"/>
<dbReference type="AlphaFoldDB" id="A0A067D3D7"/>